<sequence>MIIPRTKLNLRRSWKLSDARADKKVNRALKRAQRWGESYAEVYFPDNKMKEETALRLRGRLIAAGYEAYQYPHTERGRMFKIYIQKENNND</sequence>
<keyword evidence="2" id="KW-1185">Reference proteome</keyword>
<organism evidence="1 2">
    <name type="scientific">Bacillus phage phiAGATE</name>
    <dbReference type="NCBI Taxonomy" id="1204533"/>
    <lineage>
        <taxon>Viruses</taxon>
        <taxon>Duplodnaviria</taxon>
        <taxon>Heunggongvirae</taxon>
        <taxon>Uroviricota</taxon>
        <taxon>Caudoviricetes</taxon>
        <taxon>Herelleviridae</taxon>
        <taxon>Bastillevirinae</taxon>
        <taxon>Agatevirus</taxon>
        <taxon>Agatevirus agate</taxon>
    </lineage>
</organism>
<evidence type="ECO:0000313" key="2">
    <source>
        <dbReference type="Proteomes" id="UP000010364"/>
    </source>
</evidence>
<dbReference type="GeneID" id="14516145"/>
<dbReference type="EMBL" id="JX238501">
    <property type="protein sequence ID" value="AGB62712.1"/>
    <property type="molecule type" value="Genomic_DNA"/>
</dbReference>
<reference evidence="1" key="1">
    <citation type="submission" date="2013-11" db="EMBL/GenBank/DDBJ databases">
        <title>Discovery of phiAGATE novel phage infecting Bacillus pumilus leads to new insights in phylogeny of subfamily Spounavirinae.</title>
        <authorList>
            <person name="Barylski J."/>
            <person name="Nowicki G."/>
            <person name="Gozdzicka-Jozefiak A."/>
        </authorList>
    </citation>
    <scope>NUCLEOTIDE SEQUENCE [LARGE SCALE GENOMIC DNA]</scope>
</reference>
<accession>L0LAF3</accession>
<evidence type="ECO:0000313" key="1">
    <source>
        <dbReference type="EMBL" id="AGB62712.1"/>
    </source>
</evidence>
<dbReference type="KEGG" id="vg:14516145"/>
<dbReference type="Proteomes" id="UP000010364">
    <property type="component" value="Segment"/>
</dbReference>
<name>L0LAF3_9CAUD</name>
<protein>
    <submittedName>
        <fullName evidence="1">Uncharacterized protein</fullName>
    </submittedName>
</protein>
<proteinExistence type="predicted"/>
<dbReference type="RefSeq" id="YP_007349305.1">
    <property type="nucleotide sequence ID" value="NC_020081.2"/>
</dbReference>